<gene>
    <name evidence="8" type="primary">ywrA_2</name>
    <name evidence="8" type="ORF">AHA02nite_02190</name>
</gene>
<evidence type="ECO:0000256" key="6">
    <source>
        <dbReference type="ARBA" id="ARBA00023136"/>
    </source>
</evidence>
<evidence type="ECO:0000256" key="2">
    <source>
        <dbReference type="ARBA" id="ARBA00005262"/>
    </source>
</evidence>
<keyword evidence="6 7" id="KW-0472">Membrane</keyword>
<sequence>MDLALQKDIFISFFRAGMLGYGGGPATIPLVHKEVVETYGWMDDEEFSDILAIGNTLPGPIMTKMAGYIGYRVGGKTGLLTALAATILPTVIIMIALISVLINYREHAVVQGMTSAIAPVVGVMLFMLAFNFLRHSKRDLGWPVAIALGVISLITFELFNLHPAILIGALILYALLKKSPSKKEGEAA</sequence>
<dbReference type="EMBL" id="BJYA01000001">
    <property type="protein sequence ID" value="GEN44443.1"/>
    <property type="molecule type" value="Genomic_DNA"/>
</dbReference>
<comment type="subcellular location">
    <subcellularLocation>
        <location evidence="1">Cell membrane</location>
        <topology evidence="1">Multi-pass membrane protein</topology>
    </subcellularLocation>
</comment>
<dbReference type="GO" id="GO:0015109">
    <property type="term" value="F:chromate transmembrane transporter activity"/>
    <property type="evidence" value="ECO:0007669"/>
    <property type="project" value="InterPro"/>
</dbReference>
<dbReference type="InterPro" id="IPR003370">
    <property type="entry name" value="Chromate_transpt"/>
</dbReference>
<dbReference type="PANTHER" id="PTHR43663">
    <property type="entry name" value="CHROMATE TRANSPORT PROTEIN-RELATED"/>
    <property type="match status" value="1"/>
</dbReference>
<feature type="transmembrane region" description="Helical" evidence="7">
    <location>
        <begin position="108"/>
        <end position="133"/>
    </location>
</feature>
<evidence type="ECO:0000256" key="1">
    <source>
        <dbReference type="ARBA" id="ARBA00004651"/>
    </source>
</evidence>
<keyword evidence="4 7" id="KW-0812">Transmembrane</keyword>
<dbReference type="InterPro" id="IPR052518">
    <property type="entry name" value="CHR_Transporter"/>
</dbReference>
<evidence type="ECO:0000313" key="9">
    <source>
        <dbReference type="Proteomes" id="UP000321440"/>
    </source>
</evidence>
<feature type="transmembrane region" description="Helical" evidence="7">
    <location>
        <begin position="79"/>
        <end position="102"/>
    </location>
</feature>
<evidence type="ECO:0000256" key="3">
    <source>
        <dbReference type="ARBA" id="ARBA00022475"/>
    </source>
</evidence>
<dbReference type="Proteomes" id="UP000321440">
    <property type="component" value="Unassembled WGS sequence"/>
</dbReference>
<accession>A0A511W2Y3</accession>
<feature type="transmembrane region" description="Helical" evidence="7">
    <location>
        <begin position="145"/>
        <end position="176"/>
    </location>
</feature>
<dbReference type="GO" id="GO:0005886">
    <property type="term" value="C:plasma membrane"/>
    <property type="evidence" value="ECO:0007669"/>
    <property type="project" value="UniProtKB-SubCell"/>
</dbReference>
<evidence type="ECO:0000256" key="4">
    <source>
        <dbReference type="ARBA" id="ARBA00022692"/>
    </source>
</evidence>
<reference evidence="8 9" key="1">
    <citation type="submission" date="2019-07" db="EMBL/GenBank/DDBJ databases">
        <title>Whole genome shotgun sequence of Alkalibacillus haloalkaliphilus NBRC 103110.</title>
        <authorList>
            <person name="Hosoyama A."/>
            <person name="Uohara A."/>
            <person name="Ohji S."/>
            <person name="Ichikawa N."/>
        </authorList>
    </citation>
    <scope>NUCLEOTIDE SEQUENCE [LARGE SCALE GENOMIC DNA]</scope>
    <source>
        <strain evidence="8 9">NBRC 103110</strain>
    </source>
</reference>
<keyword evidence="9" id="KW-1185">Reference proteome</keyword>
<evidence type="ECO:0000256" key="5">
    <source>
        <dbReference type="ARBA" id="ARBA00022989"/>
    </source>
</evidence>
<evidence type="ECO:0000313" key="8">
    <source>
        <dbReference type="EMBL" id="GEN44443.1"/>
    </source>
</evidence>
<comment type="caution">
    <text evidence="8">The sequence shown here is derived from an EMBL/GenBank/DDBJ whole genome shotgun (WGS) entry which is preliminary data.</text>
</comment>
<dbReference type="Pfam" id="PF02417">
    <property type="entry name" value="Chromate_transp"/>
    <property type="match status" value="1"/>
</dbReference>
<name>A0A511W2Y3_9BACI</name>
<evidence type="ECO:0000256" key="7">
    <source>
        <dbReference type="SAM" id="Phobius"/>
    </source>
</evidence>
<organism evidence="8 9">
    <name type="scientific">Alkalibacillus haloalkaliphilus</name>
    <dbReference type="NCBI Taxonomy" id="94136"/>
    <lineage>
        <taxon>Bacteria</taxon>
        <taxon>Bacillati</taxon>
        <taxon>Bacillota</taxon>
        <taxon>Bacilli</taxon>
        <taxon>Bacillales</taxon>
        <taxon>Bacillaceae</taxon>
        <taxon>Alkalibacillus</taxon>
    </lineage>
</organism>
<dbReference type="AlphaFoldDB" id="A0A511W2Y3"/>
<dbReference type="PANTHER" id="PTHR43663:SF1">
    <property type="entry name" value="CHROMATE TRANSPORTER"/>
    <property type="match status" value="1"/>
</dbReference>
<proteinExistence type="inferred from homology"/>
<keyword evidence="3" id="KW-1003">Cell membrane</keyword>
<keyword evidence="5 7" id="KW-1133">Transmembrane helix</keyword>
<dbReference type="RefSeq" id="WP_170235949.1">
    <property type="nucleotide sequence ID" value="NZ_BJYA01000001.1"/>
</dbReference>
<protein>
    <submittedName>
        <fullName evidence="8">Putative transporter YwrA</fullName>
    </submittedName>
</protein>
<comment type="similarity">
    <text evidence="2">Belongs to the chromate ion transporter (CHR) (TC 2.A.51) family.</text>
</comment>